<comment type="caution">
    <text evidence="4">The sequence shown here is derived from an EMBL/GenBank/DDBJ whole genome shotgun (WGS) entry which is preliminary data.</text>
</comment>
<gene>
    <name evidence="4" type="ORF">DDE83_001139</name>
</gene>
<evidence type="ECO:0000256" key="2">
    <source>
        <dbReference type="SAM" id="MobiDB-lite"/>
    </source>
</evidence>
<feature type="region of interest" description="Disordered" evidence="2">
    <location>
        <begin position="1"/>
        <end position="21"/>
    </location>
</feature>
<dbReference type="PROSITE" id="PS50157">
    <property type="entry name" value="ZINC_FINGER_C2H2_2"/>
    <property type="match status" value="1"/>
</dbReference>
<keyword evidence="1" id="KW-0863">Zinc-finger</keyword>
<keyword evidence="5" id="KW-1185">Reference proteome</keyword>
<evidence type="ECO:0000259" key="3">
    <source>
        <dbReference type="PROSITE" id="PS50157"/>
    </source>
</evidence>
<keyword evidence="1" id="KW-0479">Metal-binding</keyword>
<dbReference type="AlphaFoldDB" id="A0A364NDW2"/>
<feature type="region of interest" description="Disordered" evidence="2">
    <location>
        <begin position="246"/>
        <end position="266"/>
    </location>
</feature>
<organism evidence="4 5">
    <name type="scientific">Stemphylium lycopersici</name>
    <name type="common">Tomato gray leaf spot disease fungus</name>
    <name type="synonym">Thyrospora lycopersici</name>
    <dbReference type="NCBI Taxonomy" id="183478"/>
    <lineage>
        <taxon>Eukaryota</taxon>
        <taxon>Fungi</taxon>
        <taxon>Dikarya</taxon>
        <taxon>Ascomycota</taxon>
        <taxon>Pezizomycotina</taxon>
        <taxon>Dothideomycetes</taxon>
        <taxon>Pleosporomycetidae</taxon>
        <taxon>Pleosporales</taxon>
        <taxon>Pleosporineae</taxon>
        <taxon>Pleosporaceae</taxon>
        <taxon>Stemphylium</taxon>
    </lineage>
</organism>
<dbReference type="Proteomes" id="UP000249619">
    <property type="component" value="Unassembled WGS sequence"/>
</dbReference>
<dbReference type="EMBL" id="QGDH01000011">
    <property type="protein sequence ID" value="RAR15498.1"/>
    <property type="molecule type" value="Genomic_DNA"/>
</dbReference>
<evidence type="ECO:0000256" key="1">
    <source>
        <dbReference type="PROSITE-ProRule" id="PRU00042"/>
    </source>
</evidence>
<keyword evidence="1" id="KW-0862">Zinc</keyword>
<accession>A0A364NDW2</accession>
<evidence type="ECO:0000313" key="5">
    <source>
        <dbReference type="Proteomes" id="UP000249619"/>
    </source>
</evidence>
<evidence type="ECO:0000313" key="4">
    <source>
        <dbReference type="EMBL" id="RAR15498.1"/>
    </source>
</evidence>
<feature type="domain" description="C2H2-type" evidence="3">
    <location>
        <begin position="315"/>
        <end position="352"/>
    </location>
</feature>
<reference evidence="5" key="1">
    <citation type="submission" date="2018-05" db="EMBL/GenBank/DDBJ databases">
        <title>Draft genome sequence of Stemphylium lycopersici strain CIDEFI 213.</title>
        <authorList>
            <person name="Medina R."/>
            <person name="Franco M.E.E."/>
            <person name="Lucentini C.G."/>
            <person name="Saparrat M.C.N."/>
            <person name="Balatti P.A."/>
        </authorList>
    </citation>
    <scope>NUCLEOTIDE SEQUENCE [LARGE SCALE GENOMIC DNA]</scope>
    <source>
        <strain evidence="5">CIDEFI 213</strain>
    </source>
</reference>
<sequence>MGTERSHLNRSHPATNGSEFERCDRTLVSPDGRIAVQTFRLPTFTKMEHRYSQAAISSANPTVASDPAMLAQGGWDSYRPISLETDPGLAVGSLEQYDCEPLPALVLDVPTGTLDPQMLERLPYGSSLASSSISSTGSVCTPSNTDMPIWSTLTSPVFEHVQSPHHSDAGLDELEPRWQHSHPEPSPCSPRALSVFSQRCPACHQELLERIRDFVLRSGPLPAPCCLPFQTSVPYPAAEVVAPAPLQQDQAVSPSLSEEDSESESDMFSCEDRASLCGSSDSSARRSGPYPGVMKLGRWGHITYPFYKVISARQYWCPLMDNKNPQTRCTKTFQRPEHLRRHVTTVHGRDKCHLCKRGGRAGKNVKMTIPELTSILGPREKRLLKRLRGKLATHQAKRPKGRP</sequence>
<proteinExistence type="predicted"/>
<protein>
    <submittedName>
        <fullName evidence="4">MSN2-like protein</fullName>
    </submittedName>
</protein>
<dbReference type="GO" id="GO:0008270">
    <property type="term" value="F:zinc ion binding"/>
    <property type="evidence" value="ECO:0007669"/>
    <property type="project" value="UniProtKB-KW"/>
</dbReference>
<dbReference type="InterPro" id="IPR013087">
    <property type="entry name" value="Znf_C2H2_type"/>
</dbReference>
<name>A0A364NDW2_STELY</name>